<evidence type="ECO:0000313" key="6">
    <source>
        <dbReference type="EMBL" id="CAG9534042.1"/>
    </source>
</evidence>
<proteinExistence type="inferred from homology"/>
<keyword evidence="7" id="KW-1185">Reference proteome</keyword>
<dbReference type="PROSITE" id="PS01013">
    <property type="entry name" value="OSBP"/>
    <property type="match status" value="1"/>
</dbReference>
<evidence type="ECO:0000256" key="5">
    <source>
        <dbReference type="SAM" id="Coils"/>
    </source>
</evidence>
<dbReference type="GO" id="GO:0005886">
    <property type="term" value="C:plasma membrane"/>
    <property type="evidence" value="ECO:0007669"/>
    <property type="project" value="TreeGrafter"/>
</dbReference>
<sequence length="428" mass="49882">MTTDYVADMGSCKLSGGDIVHNWRSVLPASMVSKSEISVWSVLKKCMGKDLTRISIPVVFNEPLSFLQRLAEYMDYAELLEKASNCIDAIERFEYVAAFIVSSLSCNYMRLSKPFNPLWFETFELDRSEESGYRFIAEQVSHHPPKSAFHAESKSYEFDGVVSPRLKFWGTYIEVQPSGNFQLKFLNHNETYTWKTLNVTVHNIVMGQMYIKLEGHLHIQCNTGFECKLSFKNNDNGPSKQSTFFHGFISKHLGLKEKASRAIYGNWTTFLATCEVANFEFRYNDWLEIGKQLFQNCSAPTNIPLIQGSKLIWKCRPRPSNSSTMYNFTSFTFLLNDPSDITDLLPPTDSRRRPDIRLFESGQKEAAEKEKERLEVKQRQARALMKKTKEKLPKWFKNVHAISKEDQLLWMFTYKYWNREYYDCEDIY</sequence>
<dbReference type="InterPro" id="IPR037239">
    <property type="entry name" value="OSBP_sf"/>
</dbReference>
<dbReference type="GO" id="GO:0120009">
    <property type="term" value="P:intermembrane lipid transfer"/>
    <property type="evidence" value="ECO:0007669"/>
    <property type="project" value="UniProtKB-ARBA"/>
</dbReference>
<evidence type="ECO:0000256" key="2">
    <source>
        <dbReference type="ARBA" id="ARBA00023121"/>
    </source>
</evidence>
<dbReference type="GO" id="GO:0097038">
    <property type="term" value="C:perinuclear endoplasmic reticulum"/>
    <property type="evidence" value="ECO:0007669"/>
    <property type="project" value="TreeGrafter"/>
</dbReference>
<comment type="similarity">
    <text evidence="1 3">Belongs to the OSBP family.</text>
</comment>
<dbReference type="GO" id="GO:0005829">
    <property type="term" value="C:cytosol"/>
    <property type="evidence" value="ECO:0007669"/>
    <property type="project" value="TreeGrafter"/>
</dbReference>
<evidence type="ECO:0000256" key="3">
    <source>
        <dbReference type="RuleBase" id="RU003844"/>
    </source>
</evidence>
<keyword evidence="4" id="KW-0445">Lipid transport</keyword>
<gene>
    <name evidence="6" type="ORF">CJOHNSTONI_LOCUS4217</name>
</gene>
<keyword evidence="2" id="KW-0446">Lipid-binding</keyword>
<dbReference type="GO" id="GO:0032934">
    <property type="term" value="F:sterol binding"/>
    <property type="evidence" value="ECO:0007669"/>
    <property type="project" value="TreeGrafter"/>
</dbReference>
<organism evidence="6 7">
    <name type="scientific">Cercopithifilaria johnstoni</name>
    <dbReference type="NCBI Taxonomy" id="2874296"/>
    <lineage>
        <taxon>Eukaryota</taxon>
        <taxon>Metazoa</taxon>
        <taxon>Ecdysozoa</taxon>
        <taxon>Nematoda</taxon>
        <taxon>Chromadorea</taxon>
        <taxon>Rhabditida</taxon>
        <taxon>Spirurina</taxon>
        <taxon>Spiruromorpha</taxon>
        <taxon>Filarioidea</taxon>
        <taxon>Onchocercidae</taxon>
        <taxon>Cercopithifilaria</taxon>
    </lineage>
</organism>
<dbReference type="InterPro" id="IPR018494">
    <property type="entry name" value="Oxysterol-bd_CS"/>
</dbReference>
<dbReference type="Gene3D" id="2.40.160.120">
    <property type="match status" value="1"/>
</dbReference>
<dbReference type="PANTHER" id="PTHR10972:SF209">
    <property type="entry name" value="OXYSTEROL-BINDING PROTEIN"/>
    <property type="match status" value="1"/>
</dbReference>
<protein>
    <recommendedName>
        <fullName evidence="4">Oxysterol-binding protein</fullName>
    </recommendedName>
</protein>
<dbReference type="OrthoDB" id="416222at2759"/>
<evidence type="ECO:0000256" key="1">
    <source>
        <dbReference type="ARBA" id="ARBA00008842"/>
    </source>
</evidence>
<dbReference type="InterPro" id="IPR000648">
    <property type="entry name" value="Oxysterol-bd"/>
</dbReference>
<feature type="coiled-coil region" evidence="5">
    <location>
        <begin position="364"/>
        <end position="391"/>
    </location>
</feature>
<reference evidence="6" key="1">
    <citation type="submission" date="2021-09" db="EMBL/GenBank/DDBJ databases">
        <authorList>
            <consortium name="Pathogen Informatics"/>
        </authorList>
    </citation>
    <scope>NUCLEOTIDE SEQUENCE</scope>
</reference>
<keyword evidence="5" id="KW-0175">Coiled coil</keyword>
<dbReference type="Pfam" id="PF01237">
    <property type="entry name" value="Oxysterol_BP"/>
    <property type="match status" value="1"/>
</dbReference>
<keyword evidence="4" id="KW-0813">Transport</keyword>
<dbReference type="SUPFAM" id="SSF144000">
    <property type="entry name" value="Oxysterol-binding protein-like"/>
    <property type="match status" value="1"/>
</dbReference>
<dbReference type="PANTHER" id="PTHR10972">
    <property type="entry name" value="OXYSTEROL-BINDING PROTEIN-RELATED"/>
    <property type="match status" value="1"/>
</dbReference>
<name>A0A8J2Q341_9BILA</name>
<dbReference type="EMBL" id="CAKAEH010001283">
    <property type="protein sequence ID" value="CAG9534042.1"/>
    <property type="molecule type" value="Genomic_DNA"/>
</dbReference>
<dbReference type="AlphaFoldDB" id="A0A8J2Q341"/>
<evidence type="ECO:0000256" key="4">
    <source>
        <dbReference type="RuleBase" id="RU003845"/>
    </source>
</evidence>
<dbReference type="Proteomes" id="UP000746747">
    <property type="component" value="Unassembled WGS sequence"/>
</dbReference>
<comment type="caution">
    <text evidence="6">The sequence shown here is derived from an EMBL/GenBank/DDBJ whole genome shotgun (WGS) entry which is preliminary data.</text>
</comment>
<evidence type="ECO:0000313" key="7">
    <source>
        <dbReference type="Proteomes" id="UP000746747"/>
    </source>
</evidence>
<dbReference type="FunFam" id="2.40.160.120:FF:000001">
    <property type="entry name" value="Oxysterol-binding protein"/>
    <property type="match status" value="1"/>
</dbReference>
<accession>A0A8J2Q341</accession>